<dbReference type="SUPFAM" id="SSF56935">
    <property type="entry name" value="Porins"/>
    <property type="match status" value="1"/>
</dbReference>
<proteinExistence type="inferred from homology"/>
<keyword evidence="5 10" id="KW-0812">Transmembrane</keyword>
<dbReference type="Proteomes" id="UP000306562">
    <property type="component" value="Chromosome"/>
</dbReference>
<dbReference type="Pfam" id="PF07715">
    <property type="entry name" value="Plug"/>
    <property type="match status" value="1"/>
</dbReference>
<dbReference type="InterPro" id="IPR000531">
    <property type="entry name" value="Beta-barrel_TonB"/>
</dbReference>
<evidence type="ECO:0000256" key="7">
    <source>
        <dbReference type="ARBA" id="ARBA00023077"/>
    </source>
</evidence>
<organism evidence="13 14">
    <name type="scientific">Pseudomonas synxantha</name>
    <dbReference type="NCBI Taxonomy" id="47883"/>
    <lineage>
        <taxon>Bacteria</taxon>
        <taxon>Pseudomonadati</taxon>
        <taxon>Pseudomonadota</taxon>
        <taxon>Gammaproteobacteria</taxon>
        <taxon>Pseudomonadales</taxon>
        <taxon>Pseudomonadaceae</taxon>
        <taxon>Pseudomonas</taxon>
    </lineage>
</organism>
<name>A0AAX3IB05_9PSED</name>
<evidence type="ECO:0000313" key="14">
    <source>
        <dbReference type="Proteomes" id="UP000306562"/>
    </source>
</evidence>
<protein>
    <submittedName>
        <fullName evidence="13">TonB-dependent receptor</fullName>
    </submittedName>
</protein>
<evidence type="ECO:0000256" key="4">
    <source>
        <dbReference type="ARBA" id="ARBA00022496"/>
    </source>
</evidence>
<keyword evidence="3 10" id="KW-1134">Transmembrane beta strand</keyword>
<dbReference type="GO" id="GO:0009279">
    <property type="term" value="C:cell outer membrane"/>
    <property type="evidence" value="ECO:0007669"/>
    <property type="project" value="UniProtKB-SubCell"/>
</dbReference>
<keyword evidence="8 10" id="KW-0472">Membrane</keyword>
<evidence type="ECO:0000256" key="6">
    <source>
        <dbReference type="ARBA" id="ARBA00023004"/>
    </source>
</evidence>
<dbReference type="PROSITE" id="PS52016">
    <property type="entry name" value="TONB_DEPENDENT_REC_3"/>
    <property type="match status" value="1"/>
</dbReference>
<dbReference type="AlphaFoldDB" id="A0AAX3IB05"/>
<keyword evidence="6" id="KW-0408">Iron</keyword>
<dbReference type="InterPro" id="IPR012910">
    <property type="entry name" value="Plug_dom"/>
</dbReference>
<evidence type="ECO:0000256" key="3">
    <source>
        <dbReference type="ARBA" id="ARBA00022452"/>
    </source>
</evidence>
<feature type="domain" description="PASTA" evidence="12">
    <location>
        <begin position="74"/>
        <end position="143"/>
    </location>
</feature>
<dbReference type="CDD" id="cd01347">
    <property type="entry name" value="ligand_gated_channel"/>
    <property type="match status" value="1"/>
</dbReference>
<keyword evidence="7 11" id="KW-0798">TonB box</keyword>
<dbReference type="InterPro" id="IPR005543">
    <property type="entry name" value="PASTA_dom"/>
</dbReference>
<evidence type="ECO:0000256" key="10">
    <source>
        <dbReference type="PROSITE-ProRule" id="PRU01360"/>
    </source>
</evidence>
<dbReference type="InterPro" id="IPR039426">
    <property type="entry name" value="TonB-dep_rcpt-like"/>
</dbReference>
<evidence type="ECO:0000256" key="5">
    <source>
        <dbReference type="ARBA" id="ARBA00022692"/>
    </source>
</evidence>
<comment type="similarity">
    <text evidence="10 11">Belongs to the TonB-dependent receptor family.</text>
</comment>
<evidence type="ECO:0000256" key="9">
    <source>
        <dbReference type="ARBA" id="ARBA00023237"/>
    </source>
</evidence>
<reference evidence="13 14" key="1">
    <citation type="submission" date="2019-05" db="EMBL/GenBank/DDBJ databases">
        <authorList>
            <consortium name="Pathogen Informatics"/>
        </authorList>
    </citation>
    <scope>NUCLEOTIDE SEQUENCE [LARGE SCALE GENOMIC DNA]</scope>
    <source>
        <strain evidence="13 14">NCTC10696</strain>
    </source>
</reference>
<dbReference type="Gene3D" id="2.40.170.20">
    <property type="entry name" value="TonB-dependent receptor, beta-barrel domain"/>
    <property type="match status" value="1"/>
</dbReference>
<dbReference type="PANTHER" id="PTHR47234">
    <property type="match status" value="1"/>
</dbReference>
<sequence>MMSIERPSCLHRTPMIWAVGFTCLMAVEPLWAQPAAPAGKVQVLSFDIPAGDLSQVLLSIVRQSRTPISFDQARVQGLSGPAIKGSLSMDQALEQALRGSGLGFSRNASGVLTLHTVASQAPQPTTSTLATSAGTLATVVVTGTRQADVKATDSLSPIDVVSNEQLRQTGTHNVREALIKLLPSLSRQAQAYNASALTNAQSLRGLSPNHVLVLVNGKRRHETANINVSGGLQSGSTGVDLDTIPMAAIDHIEVLRDGASAQYGSDAIAGVINIILRSADHGGLVSYNAGQYGAGDGFSQGGAVNNGYRVGETGYLNLSAEFREQKSTIRAGIDERTGHYGNPSIGDPAVHRQALAFNTGAALTDQLDFYSFATYTHRTVSSAQIYQLPTLVPTIYPNGFTPRITSDEDDYSLTAGLRGVELFGDWDWDLSSTYGADKPDIGMDHSVNLALYNETGTTPRKFDLAEYKVTQWANNLDLRRAFDVALLPKPLNFSWGLEQRRDLYKVGAGDYYSYYNGGSKALPGQAPATAGQWTRDVLGGYLDLSTHLTEQWQVATAARYEHYSDFGSTTNGKLSTRYDFNPQVGLRASVSSGFRAPSLAQENYTSLGVSPTIATGLLAANSAAAKMLGAEDLKPEKSINYNLGLVLNPLSDLNIAIDAYQITLRDRIVDGGTYSGQQAIDALRAGGISVPSGLASVSTHYMTNGADTRTHGVDITATYLTRLDGWGQIDWRLGANFNRTKLLKNHIGSDGRPLLNDQQQAWITSSTPRSQVSLEANWSRDKWGLTVRETRYSKTISELDYYTGPNAYSTTEFNHFENSPKYLTDIELRYAATRQLSLAVGANNVFDVKPDKLPAESAYLGFNHYDTYASQISFNGAFYYVNAVYSF</sequence>
<keyword evidence="13" id="KW-0675">Receptor</keyword>
<dbReference type="Gene3D" id="2.170.130.10">
    <property type="entry name" value="TonB-dependent receptor, plug domain"/>
    <property type="match status" value="1"/>
</dbReference>
<keyword evidence="4" id="KW-0410">Iron transport</keyword>
<keyword evidence="2 10" id="KW-0813">Transport</keyword>
<accession>A0AAX3IB05</accession>
<dbReference type="PROSITE" id="PS51178">
    <property type="entry name" value="PASTA"/>
    <property type="match status" value="1"/>
</dbReference>
<evidence type="ECO:0000256" key="2">
    <source>
        <dbReference type="ARBA" id="ARBA00022448"/>
    </source>
</evidence>
<comment type="subcellular location">
    <subcellularLocation>
        <location evidence="1 10">Cell outer membrane</location>
        <topology evidence="1 10">Multi-pass membrane protein</topology>
    </subcellularLocation>
</comment>
<gene>
    <name evidence="13" type="primary">cirA_3</name>
    <name evidence="13" type="ORF">NCTC10696_03715</name>
</gene>
<evidence type="ECO:0000256" key="1">
    <source>
        <dbReference type="ARBA" id="ARBA00004571"/>
    </source>
</evidence>
<evidence type="ECO:0000256" key="11">
    <source>
        <dbReference type="RuleBase" id="RU003357"/>
    </source>
</evidence>
<dbReference type="InterPro" id="IPR011662">
    <property type="entry name" value="Secretin/TonB_short_N"/>
</dbReference>
<dbReference type="SMART" id="SM00965">
    <property type="entry name" value="STN"/>
    <property type="match status" value="1"/>
</dbReference>
<evidence type="ECO:0000256" key="8">
    <source>
        <dbReference type="ARBA" id="ARBA00023136"/>
    </source>
</evidence>
<dbReference type="EMBL" id="LR590482">
    <property type="protein sequence ID" value="VTR01985.1"/>
    <property type="molecule type" value="Genomic_DNA"/>
</dbReference>
<evidence type="ECO:0000259" key="12">
    <source>
        <dbReference type="PROSITE" id="PS51178"/>
    </source>
</evidence>
<keyword evidence="4" id="KW-0406">Ion transport</keyword>
<dbReference type="Gene3D" id="3.55.50.30">
    <property type="match status" value="1"/>
</dbReference>
<dbReference type="InterPro" id="IPR037066">
    <property type="entry name" value="Plug_dom_sf"/>
</dbReference>
<dbReference type="Pfam" id="PF00593">
    <property type="entry name" value="TonB_dep_Rec_b-barrel"/>
    <property type="match status" value="1"/>
</dbReference>
<dbReference type="GO" id="GO:0006826">
    <property type="term" value="P:iron ion transport"/>
    <property type="evidence" value="ECO:0007669"/>
    <property type="project" value="UniProtKB-KW"/>
</dbReference>
<evidence type="ECO:0000313" key="13">
    <source>
        <dbReference type="EMBL" id="VTR01985.1"/>
    </source>
</evidence>
<dbReference type="InterPro" id="IPR036942">
    <property type="entry name" value="Beta-barrel_TonB_sf"/>
</dbReference>
<dbReference type="PANTHER" id="PTHR47234:SF3">
    <property type="entry name" value="SECRETIN_TONB SHORT N-TERMINAL DOMAIN-CONTAINING PROTEIN"/>
    <property type="match status" value="1"/>
</dbReference>
<keyword evidence="9 10" id="KW-0998">Cell outer membrane</keyword>